<dbReference type="GO" id="GO:0016592">
    <property type="term" value="C:mediator complex"/>
    <property type="evidence" value="ECO:0007669"/>
    <property type="project" value="InterPro"/>
</dbReference>
<comment type="similarity">
    <text evidence="2 8">Belongs to the Mediator complex subunit 4 family.</text>
</comment>
<feature type="region of interest" description="Disordered" evidence="9">
    <location>
        <begin position="371"/>
        <end position="466"/>
    </location>
</feature>
<reference evidence="10" key="1">
    <citation type="submission" date="2021-03" db="EMBL/GenBank/DDBJ databases">
        <title>Revisited historic fungal species revealed as producer of novel bioactive compounds through whole genome sequencing and comparative genomics.</title>
        <authorList>
            <person name="Vignolle G.A."/>
            <person name="Hochenegger N."/>
            <person name="Mach R.L."/>
            <person name="Mach-Aigner A.R."/>
            <person name="Javad Rahimi M."/>
            <person name="Salim K.A."/>
            <person name="Chan C.M."/>
            <person name="Lim L.B.L."/>
            <person name="Cai F."/>
            <person name="Druzhinina I.S."/>
            <person name="U'Ren J.M."/>
            <person name="Derntl C."/>
        </authorList>
    </citation>
    <scope>NUCLEOTIDE SEQUENCE</scope>
    <source>
        <strain evidence="10">TUCIM 5799</strain>
    </source>
</reference>
<evidence type="ECO:0000313" key="10">
    <source>
        <dbReference type="EMBL" id="KAI1877728.1"/>
    </source>
</evidence>
<feature type="compositionally biased region" description="Basic and acidic residues" evidence="9">
    <location>
        <begin position="379"/>
        <end position="428"/>
    </location>
</feature>
<protein>
    <recommendedName>
        <fullName evidence="3 8">Mediator of RNA polymerase II transcription subunit 4</fullName>
    </recommendedName>
    <alternativeName>
        <fullName evidence="7 8">Mediator complex subunit 4</fullName>
    </alternativeName>
</protein>
<gene>
    <name evidence="8" type="primary">MED4</name>
    <name evidence="10" type="ORF">JX265_003736</name>
</gene>
<sequence length="466" mass="50814">MELAAGVGEVVARHSLTRKKPAAPPQTPRQFEAVFSDELHGTPLDATCPLPRTASPSHKDTQATKDAQLHKSEDRRTSHVGAELPLSSQLRSHLLFLQKKAGGSLTCPHKLNLDAPSLSLSLLHVGAPDAAAMDKQISVRFERVEKALTTLIDSISKYNPSTNQGTELVTADAELSKGLEELQIHQQNYARIQHLHSITNSLDKQIKDTLTQLAQARKELVNTPATTFPSGPNYPIKYDELLDFARRISKTTLPHQSIIAAATAAQPAVSESVVKPDSGTNTAATTPGGTPNGASTPAQQVVGTTPGGATPAQNGEPPLASQQTNTSLPENITAHINPLERADFIPWPTEDLVRQGALANIAYLIEKGINPEGYDPAAEEERKKREEEAAKQEEERKRLERDEKERRYREQREKERIQREKEIEESYRRASVTQGPGAGPSASSPTGPPEKKQFQFMGGDDDDDSD</sequence>
<feature type="region of interest" description="Disordered" evidence="9">
    <location>
        <begin position="264"/>
        <end position="325"/>
    </location>
</feature>
<comment type="subcellular location">
    <subcellularLocation>
        <location evidence="1 8">Nucleus</location>
    </subcellularLocation>
</comment>
<comment type="caution">
    <text evidence="10">The sequence shown here is derived from an EMBL/GenBank/DDBJ whole genome shotgun (WGS) entry which is preliminary data.</text>
</comment>
<keyword evidence="8" id="KW-0010">Activator</keyword>
<evidence type="ECO:0000256" key="7">
    <source>
        <dbReference type="ARBA" id="ARBA00031257"/>
    </source>
</evidence>
<evidence type="ECO:0000256" key="6">
    <source>
        <dbReference type="ARBA" id="ARBA00023242"/>
    </source>
</evidence>
<dbReference type="Pfam" id="PF10018">
    <property type="entry name" value="Med4"/>
    <property type="match status" value="1"/>
</dbReference>
<keyword evidence="6 8" id="KW-0539">Nucleus</keyword>
<keyword evidence="11" id="KW-1185">Reference proteome</keyword>
<evidence type="ECO:0000256" key="2">
    <source>
        <dbReference type="ARBA" id="ARBA00009626"/>
    </source>
</evidence>
<dbReference type="Proteomes" id="UP000829685">
    <property type="component" value="Unassembled WGS sequence"/>
</dbReference>
<keyword evidence="4 8" id="KW-0805">Transcription regulation</keyword>
<feature type="compositionally biased region" description="Low complexity" evidence="9">
    <location>
        <begin position="278"/>
        <end position="298"/>
    </location>
</feature>
<dbReference type="GO" id="GO:0003712">
    <property type="term" value="F:transcription coregulator activity"/>
    <property type="evidence" value="ECO:0007669"/>
    <property type="project" value="InterPro"/>
</dbReference>
<keyword evidence="5 8" id="KW-0804">Transcription</keyword>
<feature type="compositionally biased region" description="Basic and acidic residues" evidence="9">
    <location>
        <begin position="57"/>
        <end position="77"/>
    </location>
</feature>
<evidence type="ECO:0000313" key="11">
    <source>
        <dbReference type="Proteomes" id="UP000829685"/>
    </source>
</evidence>
<evidence type="ECO:0000256" key="1">
    <source>
        <dbReference type="ARBA" id="ARBA00004123"/>
    </source>
</evidence>
<name>A0A9P9WST8_9PEZI</name>
<feature type="region of interest" description="Disordered" evidence="9">
    <location>
        <begin position="42"/>
        <end position="82"/>
    </location>
</feature>
<comment type="subunit">
    <text evidence="8">Component of the Mediator complex.</text>
</comment>
<evidence type="ECO:0000256" key="3">
    <source>
        <dbReference type="ARBA" id="ARBA00020629"/>
    </source>
</evidence>
<proteinExistence type="inferred from homology"/>
<evidence type="ECO:0000256" key="8">
    <source>
        <dbReference type="RuleBase" id="RU364141"/>
    </source>
</evidence>
<evidence type="ECO:0000256" key="4">
    <source>
        <dbReference type="ARBA" id="ARBA00023015"/>
    </source>
</evidence>
<evidence type="ECO:0000256" key="9">
    <source>
        <dbReference type="SAM" id="MobiDB-lite"/>
    </source>
</evidence>
<dbReference type="EMBL" id="JAFIMR010000006">
    <property type="protein sequence ID" value="KAI1877728.1"/>
    <property type="molecule type" value="Genomic_DNA"/>
</dbReference>
<comment type="function">
    <text evidence="8">Component of the Mediator complex, a coactivator involved in the regulated transcription of nearly all RNA polymerase II-dependent genes. Mediator functions as a bridge to convey information from gene-specific regulatory proteins to the basal RNA polymerase II transcription machinery. Mediator is recruited to promoters by direct interactions with regulatory proteins and serves as a scaffold for the assembly of a functional preinitiation complex with RNA polymerase II and the general transcription factors.</text>
</comment>
<dbReference type="GO" id="GO:0006357">
    <property type="term" value="P:regulation of transcription by RNA polymerase II"/>
    <property type="evidence" value="ECO:0007669"/>
    <property type="project" value="InterPro"/>
</dbReference>
<accession>A0A9P9WST8</accession>
<dbReference type="InterPro" id="IPR019258">
    <property type="entry name" value="Mediator_Med4"/>
</dbReference>
<organism evidence="10 11">
    <name type="scientific">Neoarthrinium moseri</name>
    <dbReference type="NCBI Taxonomy" id="1658444"/>
    <lineage>
        <taxon>Eukaryota</taxon>
        <taxon>Fungi</taxon>
        <taxon>Dikarya</taxon>
        <taxon>Ascomycota</taxon>
        <taxon>Pezizomycotina</taxon>
        <taxon>Sordariomycetes</taxon>
        <taxon>Xylariomycetidae</taxon>
        <taxon>Amphisphaeriales</taxon>
        <taxon>Apiosporaceae</taxon>
        <taxon>Neoarthrinium</taxon>
    </lineage>
</organism>
<dbReference type="AlphaFoldDB" id="A0A9P9WST8"/>
<evidence type="ECO:0000256" key="5">
    <source>
        <dbReference type="ARBA" id="ARBA00023163"/>
    </source>
</evidence>